<feature type="transmembrane region" description="Helical" evidence="2">
    <location>
        <begin position="134"/>
        <end position="165"/>
    </location>
</feature>
<name>A0A1L2ZKP6_9MICC</name>
<evidence type="ECO:0000313" key="5">
    <source>
        <dbReference type="Proteomes" id="UP000183530"/>
    </source>
</evidence>
<protein>
    <recommendedName>
        <fullName evidence="3">DUF7847 domain-containing protein</fullName>
    </recommendedName>
</protein>
<keyword evidence="2" id="KW-0812">Transmembrane</keyword>
<evidence type="ECO:0000259" key="3">
    <source>
        <dbReference type="Pfam" id="PF25231"/>
    </source>
</evidence>
<dbReference type="RefSeq" id="WP_071893141.1">
    <property type="nucleotide sequence ID" value="NZ_CP018135.1"/>
</dbReference>
<keyword evidence="5" id="KW-1185">Reference proteome</keyword>
<dbReference type="Proteomes" id="UP000183530">
    <property type="component" value="Chromosome"/>
</dbReference>
<sequence length="344" mass="36743">MTHLPNEPIDPHRPHTTHYSYEPPRPTTVGTQYIPVPAQPGSVPLRPLNFSDFLSGLFKSFAYSPSVYIAASLAGSFSCLIVAASLYFYSLAGAVIALIFATYAVGAISISVTRGIAGHRTSLSQSLKLTVRGFVGIALQLGILGILLLFITSANTIGIFLMMLIADVYQHDPSVTWVLAVFFICLLLAIGLAFFFVNFAVAPAAAAVERVGLFRSLKRSWRLVRKRYWRVLGTTLLSVVGVQAAIGIFGALLTTVAIPLIPVIALLVGDGLTSGAVYLLVVLLGLLVGAVLIAPCLGLVVINVLQYIDLRFRHEGLHHVIASEDAAGQKPFIPGTSAYASAIR</sequence>
<evidence type="ECO:0000313" key="4">
    <source>
        <dbReference type="EMBL" id="APF39706.1"/>
    </source>
</evidence>
<keyword evidence="2" id="KW-1133">Transmembrane helix</keyword>
<accession>A0A1L2ZKP6</accession>
<dbReference type="STRING" id="556325.BHE16_00250"/>
<feature type="transmembrane region" description="Helical" evidence="2">
    <location>
        <begin position="278"/>
        <end position="305"/>
    </location>
</feature>
<proteinExistence type="predicted"/>
<feature type="transmembrane region" description="Helical" evidence="2">
    <location>
        <begin position="67"/>
        <end position="88"/>
    </location>
</feature>
<dbReference type="AlphaFoldDB" id="A0A1L2ZKP6"/>
<gene>
    <name evidence="4" type="ORF">BHE16_00250</name>
</gene>
<dbReference type="EMBL" id="CP018135">
    <property type="protein sequence ID" value="APF39706.1"/>
    <property type="molecule type" value="Genomic_DNA"/>
</dbReference>
<evidence type="ECO:0000256" key="1">
    <source>
        <dbReference type="SAM" id="MobiDB-lite"/>
    </source>
</evidence>
<feature type="transmembrane region" description="Helical" evidence="2">
    <location>
        <begin position="94"/>
        <end position="113"/>
    </location>
</feature>
<evidence type="ECO:0000256" key="2">
    <source>
        <dbReference type="SAM" id="Phobius"/>
    </source>
</evidence>
<feature type="transmembrane region" description="Helical" evidence="2">
    <location>
        <begin position="229"/>
        <end position="258"/>
    </location>
</feature>
<dbReference type="OrthoDB" id="121140at2"/>
<reference evidence="4 5" key="1">
    <citation type="submission" date="2016-11" db="EMBL/GenBank/DDBJ databases">
        <title>Genome sequencing of Zhihengliuella aestuarii B18 antagonistic to Plasmodiophora brassicae.</title>
        <authorList>
            <person name="Luo Y."/>
        </authorList>
    </citation>
    <scope>NUCLEOTIDE SEQUENCE [LARGE SCALE GENOMIC DNA]</scope>
    <source>
        <strain evidence="4 5">B18</strain>
    </source>
</reference>
<dbReference type="InterPro" id="IPR057169">
    <property type="entry name" value="DUF7847"/>
</dbReference>
<feature type="region of interest" description="Disordered" evidence="1">
    <location>
        <begin position="1"/>
        <end position="22"/>
    </location>
</feature>
<feature type="domain" description="DUF7847" evidence="3">
    <location>
        <begin position="71"/>
        <end position="282"/>
    </location>
</feature>
<organism evidence="4 5">
    <name type="scientific">Neomicrococcus aestuarii</name>
    <dbReference type="NCBI Taxonomy" id="556325"/>
    <lineage>
        <taxon>Bacteria</taxon>
        <taxon>Bacillati</taxon>
        <taxon>Actinomycetota</taxon>
        <taxon>Actinomycetes</taxon>
        <taxon>Micrococcales</taxon>
        <taxon>Micrococcaceae</taxon>
        <taxon>Neomicrococcus</taxon>
    </lineage>
</organism>
<keyword evidence="2" id="KW-0472">Membrane</keyword>
<feature type="transmembrane region" description="Helical" evidence="2">
    <location>
        <begin position="177"/>
        <end position="208"/>
    </location>
</feature>
<dbReference type="KEGG" id="nae:BHE16_00250"/>
<dbReference type="Pfam" id="PF25231">
    <property type="entry name" value="DUF7847"/>
    <property type="match status" value="1"/>
</dbReference>